<name>A0A0F6RDB3_9GAMM</name>
<dbReference type="PANTHER" id="PTHR42690">
    <property type="entry name" value="THREONINE SYNTHASE FAMILY MEMBER"/>
    <property type="match status" value="1"/>
</dbReference>
<dbReference type="PATRIC" id="fig|914150.5.peg.1847"/>
<dbReference type="Gene3D" id="3.40.50.1100">
    <property type="match status" value="2"/>
</dbReference>
<evidence type="ECO:0000256" key="10">
    <source>
        <dbReference type="ARBA" id="ARBA00049144"/>
    </source>
</evidence>
<dbReference type="InterPro" id="IPR000634">
    <property type="entry name" value="Ser/Thr_deHydtase_PyrdxlP-BS"/>
</dbReference>
<dbReference type="FunFam" id="3.40.50.1100:FF:000022">
    <property type="entry name" value="Threonine synthase"/>
    <property type="match status" value="1"/>
</dbReference>
<gene>
    <name evidence="15" type="ORF">TQ33_1821</name>
</gene>
<comment type="pathway">
    <text evidence="2">Amino-acid biosynthesis; L-threonine biosynthesis; L-threonine from L-aspartate: step 5/5.</text>
</comment>
<dbReference type="EC" id="4.2.3.1" evidence="4 11"/>
<dbReference type="PROSITE" id="PS00165">
    <property type="entry name" value="DEHYDRATASE_SER_THR"/>
    <property type="match status" value="1"/>
</dbReference>
<evidence type="ECO:0000313" key="16">
    <source>
        <dbReference type="Proteomes" id="UP000034071"/>
    </source>
</evidence>
<evidence type="ECO:0000259" key="14">
    <source>
        <dbReference type="Pfam" id="PF14821"/>
    </source>
</evidence>
<dbReference type="OrthoDB" id="9763107at2"/>
<proteinExistence type="inferred from homology"/>
<feature type="domain" description="Threonine synthase N-terminal" evidence="14">
    <location>
        <begin position="8"/>
        <end position="77"/>
    </location>
</feature>
<dbReference type="SUPFAM" id="SSF53686">
    <property type="entry name" value="Tryptophan synthase beta subunit-like PLP-dependent enzymes"/>
    <property type="match status" value="1"/>
</dbReference>
<evidence type="ECO:0000256" key="12">
    <source>
        <dbReference type="PIRSR" id="PIRSR604450-51"/>
    </source>
</evidence>
<dbReference type="EMBL" id="CP010975">
    <property type="protein sequence ID" value="AKE52761.1"/>
    <property type="molecule type" value="Genomic_DNA"/>
</dbReference>
<dbReference type="InterPro" id="IPR029144">
    <property type="entry name" value="Thr_synth_N"/>
</dbReference>
<dbReference type="Pfam" id="PF14821">
    <property type="entry name" value="Thr_synth_N"/>
    <property type="match status" value="1"/>
</dbReference>
<keyword evidence="8 12" id="KW-0663">Pyridoxal phosphate</keyword>
<dbReference type="Pfam" id="PF00291">
    <property type="entry name" value="PALP"/>
    <property type="match status" value="1"/>
</dbReference>
<dbReference type="AlphaFoldDB" id="A0A0F6RDB3"/>
<feature type="domain" description="Tryptophan synthase beta chain-like PALP" evidence="13">
    <location>
        <begin position="94"/>
        <end position="368"/>
    </location>
</feature>
<evidence type="ECO:0000256" key="8">
    <source>
        <dbReference type="ARBA" id="ARBA00022898"/>
    </source>
</evidence>
<evidence type="ECO:0000256" key="1">
    <source>
        <dbReference type="ARBA" id="ARBA00001933"/>
    </source>
</evidence>
<dbReference type="InterPro" id="IPR051166">
    <property type="entry name" value="Threonine_Synthase"/>
</dbReference>
<keyword evidence="9" id="KW-0456">Lyase</keyword>
<evidence type="ECO:0000259" key="13">
    <source>
        <dbReference type="Pfam" id="PF00291"/>
    </source>
</evidence>
<keyword evidence="7" id="KW-0791">Threonine biosynthesis</keyword>
<evidence type="ECO:0000256" key="2">
    <source>
        <dbReference type="ARBA" id="ARBA00004979"/>
    </source>
</evidence>
<dbReference type="InterPro" id="IPR036052">
    <property type="entry name" value="TrpB-like_PALP_sf"/>
</dbReference>
<dbReference type="InterPro" id="IPR037158">
    <property type="entry name" value="Thr_synth_N_sf"/>
</dbReference>
<dbReference type="Proteomes" id="UP000034071">
    <property type="component" value="Chromosome"/>
</dbReference>
<evidence type="ECO:0000256" key="4">
    <source>
        <dbReference type="ARBA" id="ARBA00013028"/>
    </source>
</evidence>
<dbReference type="UniPathway" id="UPA00050">
    <property type="reaction ID" value="UER00065"/>
</dbReference>
<keyword evidence="16" id="KW-1185">Reference proteome</keyword>
<feature type="modified residue" description="N6-(pyridoxal phosphate)lysine" evidence="12">
    <location>
        <position position="104"/>
    </location>
</feature>
<accession>A0A0F6RDB3</accession>
<evidence type="ECO:0000256" key="5">
    <source>
        <dbReference type="ARBA" id="ARBA00018679"/>
    </source>
</evidence>
<dbReference type="HOGENOM" id="CLU_015170_0_0_6"/>
<evidence type="ECO:0000256" key="3">
    <source>
        <dbReference type="ARBA" id="ARBA00005517"/>
    </source>
</evidence>
<dbReference type="STRING" id="914150.TQ33_1821"/>
<dbReference type="NCBIfam" id="TIGR00260">
    <property type="entry name" value="thrC"/>
    <property type="match status" value="1"/>
</dbReference>
<dbReference type="GO" id="GO:0030170">
    <property type="term" value="F:pyridoxal phosphate binding"/>
    <property type="evidence" value="ECO:0007669"/>
    <property type="project" value="InterPro"/>
</dbReference>
<dbReference type="RefSeq" id="WP_046561790.1">
    <property type="nucleotide sequence ID" value="NZ_CP010975.1"/>
</dbReference>
<organism evidence="15 16">
    <name type="scientific">Kangiella geojedonensis</name>
    <dbReference type="NCBI Taxonomy" id="914150"/>
    <lineage>
        <taxon>Bacteria</taxon>
        <taxon>Pseudomonadati</taxon>
        <taxon>Pseudomonadota</taxon>
        <taxon>Gammaproteobacteria</taxon>
        <taxon>Kangiellales</taxon>
        <taxon>Kangiellaceae</taxon>
        <taxon>Kangiella</taxon>
    </lineage>
</organism>
<comment type="cofactor">
    <cofactor evidence="1 12">
        <name>pyridoxal 5'-phosphate</name>
        <dbReference type="ChEBI" id="CHEBI:597326"/>
    </cofactor>
</comment>
<evidence type="ECO:0000256" key="7">
    <source>
        <dbReference type="ARBA" id="ARBA00022697"/>
    </source>
</evidence>
<dbReference type="InterPro" id="IPR004450">
    <property type="entry name" value="Thr_synthase-like"/>
</dbReference>
<reference evidence="15 16" key="1">
    <citation type="submission" date="2015-02" db="EMBL/GenBank/DDBJ databases">
        <title>Complete genome sequence of Kangiella geojedonensis strain YCS-5T.</title>
        <authorList>
            <person name="Kim K.M."/>
        </authorList>
    </citation>
    <scope>NUCLEOTIDE SEQUENCE [LARGE SCALE GENOMIC DNA]</scope>
    <source>
        <strain evidence="15 16">YCS-5</strain>
    </source>
</reference>
<evidence type="ECO:0000256" key="9">
    <source>
        <dbReference type="ARBA" id="ARBA00023239"/>
    </source>
</evidence>
<keyword evidence="6" id="KW-0028">Amino-acid biosynthesis</keyword>
<sequence>MSFVNISQQKQVVSFKQAVLSPIGENRGIYFPKHIKKLDKDILSSKDFNAIAIETLYNLTSGELSKERLTGMVKRAFNFPLTVKSLTPKQHVLELFHGPTLAFKDFGARFLAECMTHFNHEKATIVTATSGDTGAAVAHAFHGKPNIDVVILYPKGKISKEQEQLFCTLGDNIHTLKVDGDFDDCQSLVKQAFNDEEVAQTLNLNSANSINVARLVAQVCYYTALPALMNVSNDSPIDRLIVPSGNFGNLTAAMIAKAMGAPINHLIAATNKNDTVPRFFISKQWRPKKTQRTLSNAMDVSQPNNFARILYYYQENLEQLFEDISATSINEIQTRRTIRQYAQQHYPVDPHTAVGLEVTSTLFRDKKSNDLVVATAHPAKFADVLEDVLQEPVKRPQSILDAMNKTSLSIPLANEFDDLKDYLLR</sequence>
<dbReference type="InterPro" id="IPR001926">
    <property type="entry name" value="TrpB-like_PALP"/>
</dbReference>
<evidence type="ECO:0000256" key="6">
    <source>
        <dbReference type="ARBA" id="ARBA00022605"/>
    </source>
</evidence>
<comment type="catalytic activity">
    <reaction evidence="10">
        <text>O-phospho-L-homoserine + H2O = L-threonine + phosphate</text>
        <dbReference type="Rhea" id="RHEA:10840"/>
        <dbReference type="ChEBI" id="CHEBI:15377"/>
        <dbReference type="ChEBI" id="CHEBI:43474"/>
        <dbReference type="ChEBI" id="CHEBI:57590"/>
        <dbReference type="ChEBI" id="CHEBI:57926"/>
        <dbReference type="EC" id="4.2.3.1"/>
    </reaction>
</comment>
<dbReference type="KEGG" id="kge:TQ33_1821"/>
<dbReference type="Gene3D" id="3.90.1380.10">
    <property type="entry name" value="Threonine synthase, N-terminal domain"/>
    <property type="match status" value="1"/>
</dbReference>
<evidence type="ECO:0000256" key="11">
    <source>
        <dbReference type="NCBIfam" id="TIGR00260"/>
    </source>
</evidence>
<comment type="similarity">
    <text evidence="3">Belongs to the threonine synthase family.</text>
</comment>
<protein>
    <recommendedName>
        <fullName evidence="5 11">Threonine synthase</fullName>
        <ecNumber evidence="4 11">4.2.3.1</ecNumber>
    </recommendedName>
</protein>
<dbReference type="GO" id="GO:0009088">
    <property type="term" value="P:threonine biosynthetic process"/>
    <property type="evidence" value="ECO:0007669"/>
    <property type="project" value="UniProtKB-UniRule"/>
</dbReference>
<evidence type="ECO:0000313" key="15">
    <source>
        <dbReference type="EMBL" id="AKE52761.1"/>
    </source>
</evidence>
<dbReference type="PANTHER" id="PTHR42690:SF1">
    <property type="entry name" value="THREONINE SYNTHASE-LIKE 2"/>
    <property type="match status" value="1"/>
</dbReference>
<dbReference type="GO" id="GO:0004795">
    <property type="term" value="F:threonine synthase activity"/>
    <property type="evidence" value="ECO:0007669"/>
    <property type="project" value="UniProtKB-UniRule"/>
</dbReference>